<dbReference type="EMBL" id="QTSX02001101">
    <property type="protein sequence ID" value="KAJ9083186.1"/>
    <property type="molecule type" value="Genomic_DNA"/>
</dbReference>
<gene>
    <name evidence="1" type="ORF">DSO57_1037252</name>
</gene>
<protein>
    <submittedName>
        <fullName evidence="1">Uncharacterized protein</fullName>
    </submittedName>
</protein>
<organism evidence="1 2">
    <name type="scientific">Entomophthora muscae</name>
    <dbReference type="NCBI Taxonomy" id="34485"/>
    <lineage>
        <taxon>Eukaryota</taxon>
        <taxon>Fungi</taxon>
        <taxon>Fungi incertae sedis</taxon>
        <taxon>Zoopagomycota</taxon>
        <taxon>Entomophthoromycotina</taxon>
        <taxon>Entomophthoromycetes</taxon>
        <taxon>Entomophthorales</taxon>
        <taxon>Entomophthoraceae</taxon>
        <taxon>Entomophthora</taxon>
    </lineage>
</organism>
<evidence type="ECO:0000313" key="2">
    <source>
        <dbReference type="Proteomes" id="UP001165960"/>
    </source>
</evidence>
<dbReference type="Proteomes" id="UP001165960">
    <property type="component" value="Unassembled WGS sequence"/>
</dbReference>
<comment type="caution">
    <text evidence="1">The sequence shown here is derived from an EMBL/GenBank/DDBJ whole genome shotgun (WGS) entry which is preliminary data.</text>
</comment>
<accession>A0ACC2U9G8</accession>
<sequence length="93" mass="10377">MFVELMAVEKRDSTPLVPKVVKYSCLVSPVMEKVKRLLSTCTPLDPKCTHISKPTSTRAPSPVQMTKQGVQREEAPSPKDNDGMRGHLQLLKM</sequence>
<name>A0ACC2U9G8_9FUNG</name>
<reference evidence="1" key="1">
    <citation type="submission" date="2022-04" db="EMBL/GenBank/DDBJ databases">
        <title>Genome of the entomopathogenic fungus Entomophthora muscae.</title>
        <authorList>
            <person name="Elya C."/>
            <person name="Lovett B.R."/>
            <person name="Lee E."/>
            <person name="Macias A.M."/>
            <person name="Hajek A.E."/>
            <person name="De Bivort B.L."/>
            <person name="Kasson M.T."/>
            <person name="De Fine Licht H.H."/>
            <person name="Stajich J.E."/>
        </authorList>
    </citation>
    <scope>NUCLEOTIDE SEQUENCE</scope>
    <source>
        <strain evidence="1">Berkeley</strain>
    </source>
</reference>
<evidence type="ECO:0000313" key="1">
    <source>
        <dbReference type="EMBL" id="KAJ9083186.1"/>
    </source>
</evidence>
<proteinExistence type="predicted"/>
<keyword evidence="2" id="KW-1185">Reference proteome</keyword>